<evidence type="ECO:0000259" key="2">
    <source>
        <dbReference type="Pfam" id="PF03184"/>
    </source>
</evidence>
<sequence>MRVIEVNMEQRRNEGVGATGEPRENPTTNGIVRHDSHMRKSGVTRPGIERGSSWWELTAQLPWPKSRRRKPLIEVIRDGASGTGKRDSGRDVKELTRAFVRDPSQHSPGVVSGNHGKPKSGWPNSGSNPGPLERESSGLPLRHLARRGGPRENPPTIGDSRKRKSRSYRDGDRTRFALVRGKQANRSANCGPPNRIESIIHTSQEGGELFCPDRNSSPTDILRLDCSPPTKMNRFTPDLSKWKPCRTNPLVGWFSCLVLQVSKRAQHLTFPRGVRLCVKAISSGEVRSSTHEYSVANEVDIPNKWSEIEMASTERLSGFLKTHPSLFQRTAEATSPARATASTDITLRSFTTTWRSFEAHEVWIIDEIGVTTVQRPSKVVAVNGIKHVDAISSRERGELVTLVFALSVSGNSIPPPVRFPRKIYKSHFISSGRPGSIGAATMSGWVTHVEFSQFVQHFVRHTRCSREHPDLLILDNHSSHISFSVMSFCKDNGVVLLSFALHTSRKLQPLDLSVYGPFKKFLNAACD</sequence>
<evidence type="ECO:0000313" key="4">
    <source>
        <dbReference type="Proteomes" id="UP001159363"/>
    </source>
</evidence>
<reference evidence="3 4" key="1">
    <citation type="submission" date="2023-02" db="EMBL/GenBank/DDBJ databases">
        <title>LHISI_Scaffold_Assembly.</title>
        <authorList>
            <person name="Stuart O.P."/>
            <person name="Cleave R."/>
            <person name="Magrath M.J.L."/>
            <person name="Mikheyev A.S."/>
        </authorList>
    </citation>
    <scope>NUCLEOTIDE SEQUENCE [LARGE SCALE GENOMIC DNA]</scope>
    <source>
        <strain evidence="3">Daus_M_001</strain>
        <tissue evidence="3">Leg muscle</tissue>
    </source>
</reference>
<name>A0ABQ9ID60_9NEOP</name>
<dbReference type="InterPro" id="IPR050863">
    <property type="entry name" value="CenT-Element_Derived"/>
</dbReference>
<accession>A0ABQ9ID60</accession>
<evidence type="ECO:0000313" key="3">
    <source>
        <dbReference type="EMBL" id="KAJ8894599.1"/>
    </source>
</evidence>
<feature type="region of interest" description="Disordered" evidence="1">
    <location>
        <begin position="98"/>
        <end position="178"/>
    </location>
</feature>
<dbReference type="Pfam" id="PF03184">
    <property type="entry name" value="DDE_1"/>
    <property type="match status" value="1"/>
</dbReference>
<protein>
    <recommendedName>
        <fullName evidence="2">DDE-1 domain-containing protein</fullName>
    </recommendedName>
</protein>
<dbReference type="Proteomes" id="UP001159363">
    <property type="component" value="Chromosome 2"/>
</dbReference>
<feature type="region of interest" description="Disordered" evidence="1">
    <location>
        <begin position="1"/>
        <end position="33"/>
    </location>
</feature>
<dbReference type="PANTHER" id="PTHR19303">
    <property type="entry name" value="TRANSPOSON"/>
    <property type="match status" value="1"/>
</dbReference>
<keyword evidence="4" id="KW-1185">Reference proteome</keyword>
<comment type="caution">
    <text evidence="3">The sequence shown here is derived from an EMBL/GenBank/DDBJ whole genome shotgun (WGS) entry which is preliminary data.</text>
</comment>
<dbReference type="EMBL" id="JARBHB010000002">
    <property type="protein sequence ID" value="KAJ8894599.1"/>
    <property type="molecule type" value="Genomic_DNA"/>
</dbReference>
<organism evidence="3 4">
    <name type="scientific">Dryococelus australis</name>
    <dbReference type="NCBI Taxonomy" id="614101"/>
    <lineage>
        <taxon>Eukaryota</taxon>
        <taxon>Metazoa</taxon>
        <taxon>Ecdysozoa</taxon>
        <taxon>Arthropoda</taxon>
        <taxon>Hexapoda</taxon>
        <taxon>Insecta</taxon>
        <taxon>Pterygota</taxon>
        <taxon>Neoptera</taxon>
        <taxon>Polyneoptera</taxon>
        <taxon>Phasmatodea</taxon>
        <taxon>Verophasmatodea</taxon>
        <taxon>Anareolatae</taxon>
        <taxon>Phasmatidae</taxon>
        <taxon>Eurycanthinae</taxon>
        <taxon>Dryococelus</taxon>
    </lineage>
</organism>
<gene>
    <name evidence="3" type="ORF">PR048_007263</name>
</gene>
<dbReference type="PANTHER" id="PTHR19303:SF74">
    <property type="entry name" value="POGO TRANSPOSABLE ELEMENT WITH KRAB DOMAIN"/>
    <property type="match status" value="1"/>
</dbReference>
<proteinExistence type="predicted"/>
<feature type="domain" description="DDE-1" evidence="2">
    <location>
        <begin position="441"/>
        <end position="520"/>
    </location>
</feature>
<evidence type="ECO:0000256" key="1">
    <source>
        <dbReference type="SAM" id="MobiDB-lite"/>
    </source>
</evidence>
<dbReference type="InterPro" id="IPR004875">
    <property type="entry name" value="DDE_SF_endonuclease_dom"/>
</dbReference>